<gene>
    <name evidence="3" type="ORF">MNB_SUP05-SYMBIONT-5-326</name>
</gene>
<sequence>MARPRKLTQSFQQEDFKLLAQNETNSKTKIRFMALNNIQKGQTYASTATTFLITIDSVNKWMARYNKNGIEGLRNKPMSGRTSLANDKDKSKIFDKIIELQSSKKGGRVRLKDIDKLLKDDFNINYKNLSGVHKLVTRLGISWISARSKHPNQDLEKQTLYKKLQNQGDRCTT</sequence>
<feature type="domain" description="Insertion element IS150 protein InsJ-like helix-turn-helix" evidence="1">
    <location>
        <begin position="38"/>
        <end position="80"/>
    </location>
</feature>
<feature type="domain" description="Winged helix-turn helix" evidence="2">
    <location>
        <begin position="106"/>
        <end position="163"/>
    </location>
</feature>
<dbReference type="Pfam" id="PF13518">
    <property type="entry name" value="HTH_28"/>
    <property type="match status" value="1"/>
</dbReference>
<dbReference type="InterPro" id="IPR009057">
    <property type="entry name" value="Homeodomain-like_sf"/>
</dbReference>
<accession>A0A1W1E587</accession>
<evidence type="ECO:0000259" key="2">
    <source>
        <dbReference type="Pfam" id="PF13592"/>
    </source>
</evidence>
<dbReference type="SUPFAM" id="SSF46689">
    <property type="entry name" value="Homeodomain-like"/>
    <property type="match status" value="1"/>
</dbReference>
<dbReference type="AlphaFoldDB" id="A0A1W1E587"/>
<evidence type="ECO:0000313" key="3">
    <source>
        <dbReference type="EMBL" id="SFV88906.1"/>
    </source>
</evidence>
<dbReference type="InterPro" id="IPR055247">
    <property type="entry name" value="InsJ-like_HTH"/>
</dbReference>
<dbReference type="InterPro" id="IPR025959">
    <property type="entry name" value="Winged_HTH_dom"/>
</dbReference>
<name>A0A1W1E587_9ZZZZ</name>
<proteinExistence type="predicted"/>
<organism evidence="3">
    <name type="scientific">hydrothermal vent metagenome</name>
    <dbReference type="NCBI Taxonomy" id="652676"/>
    <lineage>
        <taxon>unclassified sequences</taxon>
        <taxon>metagenomes</taxon>
        <taxon>ecological metagenomes</taxon>
    </lineage>
</organism>
<dbReference type="Pfam" id="PF13592">
    <property type="entry name" value="HTH_33"/>
    <property type="match status" value="1"/>
</dbReference>
<dbReference type="EMBL" id="FPHZ01000189">
    <property type="protein sequence ID" value="SFV88906.1"/>
    <property type="molecule type" value="Genomic_DNA"/>
</dbReference>
<protein>
    <submittedName>
        <fullName evidence="3">Mobile element protein</fullName>
    </submittedName>
</protein>
<evidence type="ECO:0000259" key="1">
    <source>
        <dbReference type="Pfam" id="PF13518"/>
    </source>
</evidence>
<reference evidence="3" key="1">
    <citation type="submission" date="2016-10" db="EMBL/GenBank/DDBJ databases">
        <authorList>
            <person name="de Groot N.N."/>
        </authorList>
    </citation>
    <scope>NUCLEOTIDE SEQUENCE</scope>
</reference>